<dbReference type="PROSITE" id="PS51379">
    <property type="entry name" value="4FE4S_FER_2"/>
    <property type="match status" value="2"/>
</dbReference>
<organism evidence="9 10">
    <name type="scientific">Candidatus Galligastranaerophilus intestinavium</name>
    <dbReference type="NCBI Taxonomy" id="2840836"/>
    <lineage>
        <taxon>Bacteria</taxon>
        <taxon>Candidatus Galligastranaerophilus</taxon>
    </lineage>
</organism>
<dbReference type="GO" id="GO:0046872">
    <property type="term" value="F:metal ion binding"/>
    <property type="evidence" value="ECO:0007669"/>
    <property type="project" value="UniProtKB-KW"/>
</dbReference>
<evidence type="ECO:0000256" key="6">
    <source>
        <dbReference type="ARBA" id="ARBA00023004"/>
    </source>
</evidence>
<accession>A0A9D1FHM9</accession>
<protein>
    <submittedName>
        <fullName evidence="9">4Fe-4S binding protein</fullName>
    </submittedName>
</protein>
<dbReference type="InterPro" id="IPR006137">
    <property type="entry name" value="NADH_UbQ_OxRdtase-like_20kDa"/>
</dbReference>
<dbReference type="InterPro" id="IPR017896">
    <property type="entry name" value="4Fe4S_Fe-S-bd"/>
</dbReference>
<evidence type="ECO:0000313" key="10">
    <source>
        <dbReference type="Proteomes" id="UP000886865"/>
    </source>
</evidence>
<name>A0A9D1FHM9_9BACT</name>
<dbReference type="PANTHER" id="PTHR42989:SF1">
    <property type="entry name" value="FORMATE HYDROGENLYASE SUBUNIT 7-RELATED"/>
    <property type="match status" value="1"/>
</dbReference>
<dbReference type="EMBL" id="DVJQ01000011">
    <property type="protein sequence ID" value="HIS73632.1"/>
    <property type="molecule type" value="Genomic_DNA"/>
</dbReference>
<feature type="domain" description="4Fe-4S ferredoxin-type" evidence="8">
    <location>
        <begin position="30"/>
        <end position="56"/>
    </location>
</feature>
<evidence type="ECO:0000256" key="3">
    <source>
        <dbReference type="ARBA" id="ARBA00010870"/>
    </source>
</evidence>
<comment type="caution">
    <text evidence="9">The sequence shown here is derived from an EMBL/GenBank/DDBJ whole genome shotgun (WGS) entry which is preliminary data.</text>
</comment>
<reference evidence="9" key="1">
    <citation type="submission" date="2020-10" db="EMBL/GenBank/DDBJ databases">
        <authorList>
            <person name="Gilroy R."/>
        </authorList>
    </citation>
    <scope>NUCLEOTIDE SEQUENCE</scope>
    <source>
        <strain evidence="9">CHK152-2871</strain>
    </source>
</reference>
<evidence type="ECO:0000256" key="5">
    <source>
        <dbReference type="ARBA" id="ARBA00022723"/>
    </source>
</evidence>
<dbReference type="AlphaFoldDB" id="A0A9D1FHM9"/>
<evidence type="ECO:0000259" key="8">
    <source>
        <dbReference type="PROSITE" id="PS51379"/>
    </source>
</evidence>
<evidence type="ECO:0000256" key="4">
    <source>
        <dbReference type="ARBA" id="ARBA00022485"/>
    </source>
</evidence>
<gene>
    <name evidence="9" type="ORF">IAA86_01265</name>
</gene>
<evidence type="ECO:0000256" key="1">
    <source>
        <dbReference type="ARBA" id="ARBA00001966"/>
    </source>
</evidence>
<sequence>MFDTLKSRIYQGEQFIKDIQNAQMRSQFRGLPKLCNSNCNSCAACLNVCPTGALKLNPLSIDMGKCTFCGACKNVCKTGAIDFSNFYKLSATSADKLVITEDMTEEEFSKVAIEVKKEIKKVFGKSLKLRQVSAAGCNGCEMELNACSNVNFDMGRFGIDFVASPRHADGLVITGPISKNMAYALEDCYKSTPDPKVVILCGACAISGGVFKDSSELNREFLQKYPIDLYIPGCPVHPLTFINGILGLIGR</sequence>
<dbReference type="PROSITE" id="PS00198">
    <property type="entry name" value="4FE4S_FER_1"/>
    <property type="match status" value="1"/>
</dbReference>
<comment type="cofactor">
    <cofactor evidence="1">
        <name>[4Fe-4S] cluster</name>
        <dbReference type="ChEBI" id="CHEBI:49883"/>
    </cofactor>
</comment>
<evidence type="ECO:0000256" key="2">
    <source>
        <dbReference type="ARBA" id="ARBA00009173"/>
    </source>
</evidence>
<dbReference type="Pfam" id="PF01058">
    <property type="entry name" value="Oxidored_q6"/>
    <property type="match status" value="1"/>
</dbReference>
<dbReference type="InterPro" id="IPR017900">
    <property type="entry name" value="4Fe4S_Fe_S_CS"/>
</dbReference>
<dbReference type="Pfam" id="PF00037">
    <property type="entry name" value="Fer4"/>
    <property type="match status" value="1"/>
</dbReference>
<dbReference type="SUPFAM" id="SSF54862">
    <property type="entry name" value="4Fe-4S ferredoxins"/>
    <property type="match status" value="1"/>
</dbReference>
<dbReference type="SUPFAM" id="SSF56770">
    <property type="entry name" value="HydA/Nqo6-like"/>
    <property type="match status" value="1"/>
</dbReference>
<feature type="domain" description="4Fe-4S ferredoxin-type" evidence="8">
    <location>
        <begin position="57"/>
        <end position="86"/>
    </location>
</feature>
<dbReference type="Gene3D" id="3.40.50.12280">
    <property type="match status" value="1"/>
</dbReference>
<dbReference type="Proteomes" id="UP000886865">
    <property type="component" value="Unassembled WGS sequence"/>
</dbReference>
<reference evidence="9" key="2">
    <citation type="journal article" date="2021" name="PeerJ">
        <title>Extensive microbial diversity within the chicken gut microbiome revealed by metagenomics and culture.</title>
        <authorList>
            <person name="Gilroy R."/>
            <person name="Ravi A."/>
            <person name="Getino M."/>
            <person name="Pursley I."/>
            <person name="Horton D.L."/>
            <person name="Alikhan N.F."/>
            <person name="Baker D."/>
            <person name="Gharbi K."/>
            <person name="Hall N."/>
            <person name="Watson M."/>
            <person name="Adriaenssens E.M."/>
            <person name="Foster-Nyarko E."/>
            <person name="Jarju S."/>
            <person name="Secka A."/>
            <person name="Antonio M."/>
            <person name="Oren A."/>
            <person name="Chaudhuri R.R."/>
            <person name="La Ragione R."/>
            <person name="Hildebrand F."/>
            <person name="Pallen M.J."/>
        </authorList>
    </citation>
    <scope>NUCLEOTIDE SEQUENCE</scope>
    <source>
        <strain evidence="9">CHK152-2871</strain>
    </source>
</reference>
<comment type="similarity">
    <text evidence="3">Belongs to the FrhG family.</text>
</comment>
<keyword evidence="7" id="KW-0411">Iron-sulfur</keyword>
<evidence type="ECO:0000313" key="9">
    <source>
        <dbReference type="EMBL" id="HIS73632.1"/>
    </source>
</evidence>
<evidence type="ECO:0000256" key="7">
    <source>
        <dbReference type="ARBA" id="ARBA00023014"/>
    </source>
</evidence>
<dbReference type="GO" id="GO:0051539">
    <property type="term" value="F:4 iron, 4 sulfur cluster binding"/>
    <property type="evidence" value="ECO:0007669"/>
    <property type="project" value="UniProtKB-KW"/>
</dbReference>
<comment type="similarity">
    <text evidence="2">Belongs to the complex I 20 kDa subunit family.</text>
</comment>
<dbReference type="Gene3D" id="3.30.70.20">
    <property type="match status" value="1"/>
</dbReference>
<keyword evidence="4" id="KW-0004">4Fe-4S</keyword>
<keyword evidence="6" id="KW-0408">Iron</keyword>
<dbReference type="PANTHER" id="PTHR42989">
    <property type="entry name" value="HYDROGENASE-4 COMPONENT I"/>
    <property type="match status" value="1"/>
</dbReference>
<proteinExistence type="inferred from homology"/>
<dbReference type="InterPro" id="IPR052375">
    <property type="entry name" value="Complex_I_20kDa-like"/>
</dbReference>
<keyword evidence="5" id="KW-0479">Metal-binding</keyword>